<dbReference type="GO" id="GO:0044550">
    <property type="term" value="P:secondary metabolite biosynthetic process"/>
    <property type="evidence" value="ECO:0007669"/>
    <property type="project" value="TreeGrafter"/>
</dbReference>
<dbReference type="SUPFAM" id="SSF53474">
    <property type="entry name" value="alpha/beta-Hydrolases"/>
    <property type="match status" value="1"/>
</dbReference>
<dbReference type="GO" id="GO:0005737">
    <property type="term" value="C:cytoplasm"/>
    <property type="evidence" value="ECO:0007669"/>
    <property type="project" value="TreeGrafter"/>
</dbReference>
<dbReference type="PROSITE" id="PS00012">
    <property type="entry name" value="PHOSPHOPANTETHEINE"/>
    <property type="match status" value="1"/>
</dbReference>
<dbReference type="InterPro" id="IPR001031">
    <property type="entry name" value="Thioesterase"/>
</dbReference>
<evidence type="ECO:0000256" key="4">
    <source>
        <dbReference type="ARBA" id="ARBA00022450"/>
    </source>
</evidence>
<evidence type="ECO:0000256" key="5">
    <source>
        <dbReference type="ARBA" id="ARBA00022553"/>
    </source>
</evidence>
<dbReference type="GO" id="GO:0016874">
    <property type="term" value="F:ligase activity"/>
    <property type="evidence" value="ECO:0007669"/>
    <property type="project" value="UniProtKB-KW"/>
</dbReference>
<dbReference type="Proteomes" id="UP000036681">
    <property type="component" value="Unplaced"/>
</dbReference>
<evidence type="ECO:0000256" key="1">
    <source>
        <dbReference type="ARBA" id="ARBA00012480"/>
    </source>
</evidence>
<evidence type="ECO:0000256" key="7">
    <source>
        <dbReference type="ARBA" id="ARBA00044883"/>
    </source>
</evidence>
<protein>
    <recommendedName>
        <fullName evidence="3">Fatty acid synthase</fullName>
        <ecNumber evidence="2">2.3.1.85</ecNumber>
        <ecNumber evidence="1">3.1.2.14</ecNumber>
    </recommendedName>
</protein>
<dbReference type="AlphaFoldDB" id="A0A0M3HXV2"/>
<dbReference type="PROSITE" id="PS50075">
    <property type="entry name" value="CARRIER"/>
    <property type="match status" value="1"/>
</dbReference>
<dbReference type="GO" id="GO:0043041">
    <property type="term" value="P:amino acid activation for nonribosomal peptide biosynthetic process"/>
    <property type="evidence" value="ECO:0007669"/>
    <property type="project" value="TreeGrafter"/>
</dbReference>
<dbReference type="InterPro" id="IPR020806">
    <property type="entry name" value="PKS_PP-bd"/>
</dbReference>
<accession>A0A0M3HXV2</accession>
<dbReference type="PANTHER" id="PTHR45527">
    <property type="entry name" value="NONRIBOSOMAL PEPTIDE SYNTHETASE"/>
    <property type="match status" value="1"/>
</dbReference>
<dbReference type="PANTHER" id="PTHR45527:SF1">
    <property type="entry name" value="FATTY ACID SYNTHASE"/>
    <property type="match status" value="1"/>
</dbReference>
<feature type="domain" description="Carrier" evidence="8">
    <location>
        <begin position="1"/>
        <end position="74"/>
    </location>
</feature>
<keyword evidence="4" id="KW-0596">Phosphopantetheine</keyword>
<dbReference type="InterPro" id="IPR009081">
    <property type="entry name" value="PP-bd_ACP"/>
</dbReference>
<organism evidence="9 10">
    <name type="scientific">Ascaris lumbricoides</name>
    <name type="common">Giant roundworm</name>
    <dbReference type="NCBI Taxonomy" id="6252"/>
    <lineage>
        <taxon>Eukaryota</taxon>
        <taxon>Metazoa</taxon>
        <taxon>Ecdysozoa</taxon>
        <taxon>Nematoda</taxon>
        <taxon>Chromadorea</taxon>
        <taxon>Rhabditida</taxon>
        <taxon>Spirurina</taxon>
        <taxon>Ascaridomorpha</taxon>
        <taxon>Ascaridoidea</taxon>
        <taxon>Ascarididae</taxon>
        <taxon>Ascaris</taxon>
    </lineage>
</organism>
<dbReference type="GO" id="GO:0016297">
    <property type="term" value="F:fatty acyl-[ACP] hydrolase activity"/>
    <property type="evidence" value="ECO:0007669"/>
    <property type="project" value="UniProtKB-EC"/>
</dbReference>
<dbReference type="InterPro" id="IPR006162">
    <property type="entry name" value="Ppantetheine_attach_site"/>
</dbReference>
<evidence type="ECO:0000256" key="2">
    <source>
        <dbReference type="ARBA" id="ARBA00012873"/>
    </source>
</evidence>
<evidence type="ECO:0000259" key="8">
    <source>
        <dbReference type="PROSITE" id="PS50075"/>
    </source>
</evidence>
<dbReference type="Pfam" id="PF00550">
    <property type="entry name" value="PP-binding"/>
    <property type="match status" value="1"/>
</dbReference>
<dbReference type="SUPFAM" id="SSF47336">
    <property type="entry name" value="ACP-like"/>
    <property type="match status" value="1"/>
</dbReference>
<evidence type="ECO:0000256" key="3">
    <source>
        <dbReference type="ARBA" id="ARBA00018769"/>
    </source>
</evidence>
<comment type="catalytic activity">
    <reaction evidence="7">
        <text>acetyl-CoA + n malonyl-CoA + 2n NADPH + 2n H(+) = a long-chain fatty acid + (n+1) CoA + n CO2 + 2n NADP(+).</text>
        <dbReference type="EC" id="2.3.1.85"/>
    </reaction>
</comment>
<dbReference type="EC" id="3.1.2.14" evidence="1"/>
<dbReference type="InterPro" id="IPR029058">
    <property type="entry name" value="AB_hydrolase_fold"/>
</dbReference>
<keyword evidence="6" id="KW-0436">Ligase</keyword>
<name>A0A0M3HXV2_ASCLU</name>
<dbReference type="GO" id="GO:0031177">
    <property type="term" value="F:phosphopantetheine binding"/>
    <property type="evidence" value="ECO:0007669"/>
    <property type="project" value="InterPro"/>
</dbReference>
<keyword evidence="9" id="KW-1185">Reference proteome</keyword>
<dbReference type="SMART" id="SM00823">
    <property type="entry name" value="PKS_PP"/>
    <property type="match status" value="1"/>
</dbReference>
<dbReference type="InterPro" id="IPR036736">
    <property type="entry name" value="ACP-like_sf"/>
</dbReference>
<dbReference type="GO" id="GO:0004312">
    <property type="term" value="F:fatty acid synthase activity"/>
    <property type="evidence" value="ECO:0007669"/>
    <property type="project" value="UniProtKB-EC"/>
</dbReference>
<evidence type="ECO:0000256" key="6">
    <source>
        <dbReference type="ARBA" id="ARBA00022598"/>
    </source>
</evidence>
<proteinExistence type="predicted"/>
<dbReference type="Pfam" id="PF00975">
    <property type="entry name" value="Thioesterase"/>
    <property type="match status" value="1"/>
</dbReference>
<evidence type="ECO:0000313" key="9">
    <source>
        <dbReference type="Proteomes" id="UP000036681"/>
    </source>
</evidence>
<sequence length="317" mass="36141">MSLIETKIADVWKELLQRPNIHLSDNFFDCGGHSLSALKLCNKLRQTLAVELKPTEIFTCPTISSLSELIEKRISFEEETISPLIPLRESPDSKLNLYAIHAIAGSIFPYYGILSAIPKRFNVFAIEYRKEYKSRTLVDLAHFYVRQINKERRGASVYLLGHSLGGILAREMAHIMQLQSAQHSSPFVVMLDSWSVGTENLQVDAVREYLQSQMKLLPDRSVFIDRAMNLAPMLKAHRFQLNDIKIFLLKAKKQGNSALQRTISGNKSKAIATLWTNGWHRYSTKPIDIYLVNADHDSIMKNENAHVLSDIFAHIFK</sequence>
<evidence type="ECO:0000313" key="10">
    <source>
        <dbReference type="WBParaSite" id="ALUE_0000822001-mRNA-1"/>
    </source>
</evidence>
<dbReference type="Gene3D" id="1.10.1200.10">
    <property type="entry name" value="ACP-like"/>
    <property type="match status" value="1"/>
</dbReference>
<dbReference type="EC" id="2.3.1.85" evidence="2"/>
<dbReference type="Gene3D" id="3.40.50.1820">
    <property type="entry name" value="alpha/beta hydrolase"/>
    <property type="match status" value="1"/>
</dbReference>
<reference evidence="10" key="1">
    <citation type="submission" date="2017-02" db="UniProtKB">
        <authorList>
            <consortium name="WormBaseParasite"/>
        </authorList>
    </citation>
    <scope>IDENTIFICATION</scope>
</reference>
<keyword evidence="5" id="KW-0597">Phosphoprotein</keyword>
<dbReference type="WBParaSite" id="ALUE_0000822001-mRNA-1">
    <property type="protein sequence ID" value="ALUE_0000822001-mRNA-1"/>
    <property type="gene ID" value="ALUE_0000822001"/>
</dbReference>